<dbReference type="Proteomes" id="UP001596004">
    <property type="component" value="Unassembled WGS sequence"/>
</dbReference>
<dbReference type="Pfam" id="PF05257">
    <property type="entry name" value="CHAP"/>
    <property type="match status" value="1"/>
</dbReference>
<dbReference type="InterPro" id="IPR038765">
    <property type="entry name" value="Papain-like_cys_pep_sf"/>
</dbReference>
<evidence type="ECO:0000313" key="2">
    <source>
        <dbReference type="EMBL" id="MFC4531966.1"/>
    </source>
</evidence>
<feature type="domain" description="Peptidase C51" evidence="1">
    <location>
        <begin position="100"/>
        <end position="192"/>
    </location>
</feature>
<dbReference type="SUPFAM" id="SSF54001">
    <property type="entry name" value="Cysteine proteinases"/>
    <property type="match status" value="1"/>
</dbReference>
<evidence type="ECO:0000313" key="3">
    <source>
        <dbReference type="Proteomes" id="UP001596004"/>
    </source>
</evidence>
<dbReference type="RefSeq" id="WP_380840673.1">
    <property type="nucleotide sequence ID" value="NZ_JBHSFP010000008.1"/>
</dbReference>
<reference evidence="3" key="1">
    <citation type="journal article" date="2019" name="Int. J. Syst. Evol. Microbiol.">
        <title>The Global Catalogue of Microorganisms (GCM) 10K type strain sequencing project: providing services to taxonomists for standard genome sequencing and annotation.</title>
        <authorList>
            <consortium name="The Broad Institute Genomics Platform"/>
            <consortium name="The Broad Institute Genome Sequencing Center for Infectious Disease"/>
            <person name="Wu L."/>
            <person name="Ma J."/>
        </authorList>
    </citation>
    <scope>NUCLEOTIDE SEQUENCE [LARGE SCALE GENOMIC DNA]</scope>
    <source>
        <strain evidence="3">CGMCC 4.7132</strain>
    </source>
</reference>
<dbReference type="SUPFAM" id="SSF69318">
    <property type="entry name" value="Integrin alpha N-terminal domain"/>
    <property type="match status" value="1"/>
</dbReference>
<evidence type="ECO:0000259" key="1">
    <source>
        <dbReference type="Pfam" id="PF05257"/>
    </source>
</evidence>
<organism evidence="2 3">
    <name type="scientific">Sphaerisporangium dianthi</name>
    <dbReference type="NCBI Taxonomy" id="1436120"/>
    <lineage>
        <taxon>Bacteria</taxon>
        <taxon>Bacillati</taxon>
        <taxon>Actinomycetota</taxon>
        <taxon>Actinomycetes</taxon>
        <taxon>Streptosporangiales</taxon>
        <taxon>Streptosporangiaceae</taxon>
        <taxon>Sphaerisporangium</taxon>
    </lineage>
</organism>
<sequence>MSATTPRVRAAKTRSLFFRRLGGGLATTALLGAGVIATTATPAAAVSRSSIVSVAQGQLGNSSRNHEQPMGSGCNYYTGYFRSWKPSSGCPSTDGVQWRDSDWCADFSKYVWKNAGVKNANIAEGDGGVLTGWAASFRNYGTKYGTWHTRSSGYTPQPGDAVVFDWDGDGEIDHVGIVKSATSGTVYTIEGNSGDRIKENSYSRSNGDIVGYSAPLGIDDTPDPDPEPIDYGVLDFTLSDDLASRTNTRPVIRYGNSPMVPIVGDWDGDGTETPSAYDPTTATFHLSNSPSNGQSQYNIKYGNRYSVPIVGDWDGDGKDNIGVRMGYSFYLRTTPITSGTETTTSFGFGNTSWVPVVGDWDGDGIDSPNAYDPATGIFYLNNTPANGQAQYTFKYGNDYSVPLAGDWDGDGKDNVGVRMGYTFYLRTSPVTSGTETTMNVPYGNTADLAVIGDWNGDGKDTQGIVR</sequence>
<keyword evidence="3" id="KW-1185">Reference proteome</keyword>
<accession>A0ABV9CFY5</accession>
<comment type="caution">
    <text evidence="2">The sequence shown here is derived from an EMBL/GenBank/DDBJ whole genome shotgun (WGS) entry which is preliminary data.</text>
</comment>
<dbReference type="InterPro" id="IPR028994">
    <property type="entry name" value="Integrin_alpha_N"/>
</dbReference>
<dbReference type="Gene3D" id="3.90.1720.10">
    <property type="entry name" value="endopeptidase domain like (from Nostoc punctiforme)"/>
    <property type="match status" value="1"/>
</dbReference>
<gene>
    <name evidence="2" type="ORF">ACFO60_14425</name>
</gene>
<protein>
    <submittedName>
        <fullName evidence="2">CHAP domain-containing protein</fullName>
    </submittedName>
</protein>
<dbReference type="EMBL" id="JBHSFP010000008">
    <property type="protein sequence ID" value="MFC4531966.1"/>
    <property type="molecule type" value="Genomic_DNA"/>
</dbReference>
<proteinExistence type="predicted"/>
<dbReference type="InterPro" id="IPR007921">
    <property type="entry name" value="CHAP_dom"/>
</dbReference>
<name>A0ABV9CFY5_9ACTN</name>